<keyword evidence="2" id="KW-1185">Reference proteome</keyword>
<protein>
    <submittedName>
        <fullName evidence="1">Uncharacterized protein</fullName>
    </submittedName>
</protein>
<dbReference type="RefSeq" id="WP_146524650.1">
    <property type="nucleotide sequence ID" value="NZ_SJPV01000001.1"/>
</dbReference>
<name>A0A5C6E165_9BACT</name>
<dbReference type="Proteomes" id="UP000319143">
    <property type="component" value="Unassembled WGS sequence"/>
</dbReference>
<proteinExistence type="predicted"/>
<evidence type="ECO:0000313" key="2">
    <source>
        <dbReference type="Proteomes" id="UP000319143"/>
    </source>
</evidence>
<comment type="caution">
    <text evidence="1">The sequence shown here is derived from an EMBL/GenBank/DDBJ whole genome shotgun (WGS) entry which is preliminary data.</text>
</comment>
<dbReference type="Gene3D" id="3.20.20.80">
    <property type="entry name" value="Glycosidases"/>
    <property type="match status" value="1"/>
</dbReference>
<dbReference type="AlphaFoldDB" id="A0A5C6E165"/>
<accession>A0A5C6E165</accession>
<dbReference type="EMBL" id="SJPV01000001">
    <property type="protein sequence ID" value="TWU42632.1"/>
    <property type="molecule type" value="Genomic_DNA"/>
</dbReference>
<sequence>MLAEKFKSHDHPQAVLAAAAKYTDEISVQDGQEFGPFSGQGKQESSFDQSYFDEIHRSTGEPIMIVDHAISWPVSEYPKTLCYQCQTQTAAARMYDQYLTVGT</sequence>
<organism evidence="1 2">
    <name type="scientific">Novipirellula artificiosorum</name>
    <dbReference type="NCBI Taxonomy" id="2528016"/>
    <lineage>
        <taxon>Bacteria</taxon>
        <taxon>Pseudomonadati</taxon>
        <taxon>Planctomycetota</taxon>
        <taxon>Planctomycetia</taxon>
        <taxon>Pirellulales</taxon>
        <taxon>Pirellulaceae</taxon>
        <taxon>Novipirellula</taxon>
    </lineage>
</organism>
<reference evidence="1 2" key="1">
    <citation type="submission" date="2019-02" db="EMBL/GenBank/DDBJ databases">
        <title>Deep-cultivation of Planctomycetes and their phenomic and genomic characterization uncovers novel biology.</title>
        <authorList>
            <person name="Wiegand S."/>
            <person name="Jogler M."/>
            <person name="Boedeker C."/>
            <person name="Pinto D."/>
            <person name="Vollmers J."/>
            <person name="Rivas-Marin E."/>
            <person name="Kohn T."/>
            <person name="Peeters S.H."/>
            <person name="Heuer A."/>
            <person name="Rast P."/>
            <person name="Oberbeckmann S."/>
            <person name="Bunk B."/>
            <person name="Jeske O."/>
            <person name="Meyerdierks A."/>
            <person name="Storesund J.E."/>
            <person name="Kallscheuer N."/>
            <person name="Luecker S."/>
            <person name="Lage O.M."/>
            <person name="Pohl T."/>
            <person name="Merkel B.J."/>
            <person name="Hornburger P."/>
            <person name="Mueller R.-W."/>
            <person name="Bruemmer F."/>
            <person name="Labrenz M."/>
            <person name="Spormann A.M."/>
            <person name="Op Den Camp H."/>
            <person name="Overmann J."/>
            <person name="Amann R."/>
            <person name="Jetten M.S.M."/>
            <person name="Mascher T."/>
            <person name="Medema M.H."/>
            <person name="Devos D.P."/>
            <person name="Kaster A.-K."/>
            <person name="Ovreas L."/>
            <person name="Rohde M."/>
            <person name="Galperin M.Y."/>
            <person name="Jogler C."/>
        </authorList>
    </citation>
    <scope>NUCLEOTIDE SEQUENCE [LARGE SCALE GENOMIC DNA]</scope>
    <source>
        <strain evidence="1 2">Poly41</strain>
    </source>
</reference>
<evidence type="ECO:0000313" key="1">
    <source>
        <dbReference type="EMBL" id="TWU42632.1"/>
    </source>
</evidence>
<gene>
    <name evidence="1" type="ORF">Poly41_09310</name>
</gene>